<dbReference type="InterPro" id="IPR033906">
    <property type="entry name" value="Lipase_N"/>
</dbReference>
<accession>A0AAV8VPB1</accession>
<evidence type="ECO:0000259" key="6">
    <source>
        <dbReference type="Pfam" id="PF00151"/>
    </source>
</evidence>
<keyword evidence="3" id="KW-0964">Secreted</keyword>
<reference evidence="7 8" key="1">
    <citation type="journal article" date="2023" name="Insect Mol. Biol.">
        <title>Genome sequencing provides insights into the evolution of gene families encoding plant cell wall-degrading enzymes in longhorned beetles.</title>
        <authorList>
            <person name="Shin N.R."/>
            <person name="Okamura Y."/>
            <person name="Kirsch R."/>
            <person name="Pauchet Y."/>
        </authorList>
    </citation>
    <scope>NUCLEOTIDE SEQUENCE [LARGE SCALE GENOMIC DNA]</scope>
    <source>
        <strain evidence="7">EAD_L_NR</strain>
    </source>
</reference>
<keyword evidence="8" id="KW-1185">Reference proteome</keyword>
<dbReference type="FunFam" id="3.40.50.1820:FF:000076">
    <property type="entry name" value="phospholipase A1"/>
    <property type="match status" value="1"/>
</dbReference>
<dbReference type="Proteomes" id="UP001159042">
    <property type="component" value="Unassembled WGS sequence"/>
</dbReference>
<name>A0AAV8VPB1_9CUCU</name>
<dbReference type="PRINTS" id="PR00825">
    <property type="entry name" value="DOLALLERGEN"/>
</dbReference>
<dbReference type="InterPro" id="IPR002334">
    <property type="entry name" value="Allerg_PlipaseA1"/>
</dbReference>
<dbReference type="AlphaFoldDB" id="A0AAV8VPB1"/>
<sequence>MYEYKMKVLIFVLTVFFGTVLSGPAPRNEAVPEDDPEPMKYFLVETSPGVYQVEDLVNAEIDTRADETDITYHFFNQRDPLVGVDIKSNNIDALRNTRFSASRESLFVIHGWKNNNESDVNYHVREAILEKHNINLFVVDWSPVAGKNYVSAKGSVVKVGQHIANFVKSLASRYGLRVSTVSLVGHSLGAQIAGNAGAALNGEVDHIVGLDPAGPLFTVRNTDERLDPTDGKFVQVIHTNGGLLGFKSACGDADYYPNGGGSQPGCGLDIAGTCAHSRAYVYYAEAVLSNQNRFVSEQCSSYRDYGRGNCKSNDKSVMGGYSVDARASGDYYLDTNNNSPYAKGE</sequence>
<evidence type="ECO:0000256" key="5">
    <source>
        <dbReference type="SAM" id="SignalP"/>
    </source>
</evidence>
<dbReference type="GO" id="GO:0005615">
    <property type="term" value="C:extracellular space"/>
    <property type="evidence" value="ECO:0007669"/>
    <property type="project" value="TreeGrafter"/>
</dbReference>
<evidence type="ECO:0000256" key="1">
    <source>
        <dbReference type="ARBA" id="ARBA00004613"/>
    </source>
</evidence>
<dbReference type="PRINTS" id="PR00821">
    <property type="entry name" value="TAGLIPASE"/>
</dbReference>
<keyword evidence="5" id="KW-0732">Signal</keyword>
<feature type="chain" id="PRO_5043474079" description="Lipase domain-containing protein" evidence="5">
    <location>
        <begin position="23"/>
        <end position="345"/>
    </location>
</feature>
<dbReference type="GO" id="GO:0016298">
    <property type="term" value="F:lipase activity"/>
    <property type="evidence" value="ECO:0007669"/>
    <property type="project" value="InterPro"/>
</dbReference>
<dbReference type="InterPro" id="IPR000734">
    <property type="entry name" value="TAG_lipase"/>
</dbReference>
<evidence type="ECO:0000256" key="4">
    <source>
        <dbReference type="RuleBase" id="RU004262"/>
    </source>
</evidence>
<feature type="domain" description="Lipase" evidence="6">
    <location>
        <begin position="63"/>
        <end position="341"/>
    </location>
</feature>
<evidence type="ECO:0000313" key="7">
    <source>
        <dbReference type="EMBL" id="KAJ8916054.1"/>
    </source>
</evidence>
<proteinExistence type="inferred from homology"/>
<feature type="signal peptide" evidence="5">
    <location>
        <begin position="1"/>
        <end position="22"/>
    </location>
</feature>
<evidence type="ECO:0000313" key="8">
    <source>
        <dbReference type="Proteomes" id="UP001159042"/>
    </source>
</evidence>
<dbReference type="EMBL" id="JANEYG010000046">
    <property type="protein sequence ID" value="KAJ8916054.1"/>
    <property type="molecule type" value="Genomic_DNA"/>
</dbReference>
<dbReference type="GO" id="GO:0016042">
    <property type="term" value="P:lipid catabolic process"/>
    <property type="evidence" value="ECO:0007669"/>
    <property type="project" value="TreeGrafter"/>
</dbReference>
<gene>
    <name evidence="7" type="ORF">NQ315_010922</name>
</gene>
<organism evidence="7 8">
    <name type="scientific">Exocentrus adspersus</name>
    <dbReference type="NCBI Taxonomy" id="1586481"/>
    <lineage>
        <taxon>Eukaryota</taxon>
        <taxon>Metazoa</taxon>
        <taxon>Ecdysozoa</taxon>
        <taxon>Arthropoda</taxon>
        <taxon>Hexapoda</taxon>
        <taxon>Insecta</taxon>
        <taxon>Pterygota</taxon>
        <taxon>Neoptera</taxon>
        <taxon>Endopterygota</taxon>
        <taxon>Coleoptera</taxon>
        <taxon>Polyphaga</taxon>
        <taxon>Cucujiformia</taxon>
        <taxon>Chrysomeloidea</taxon>
        <taxon>Cerambycidae</taxon>
        <taxon>Lamiinae</taxon>
        <taxon>Acanthocinini</taxon>
        <taxon>Exocentrus</taxon>
    </lineage>
</organism>
<dbReference type="InterPro" id="IPR029058">
    <property type="entry name" value="AB_hydrolase_fold"/>
</dbReference>
<evidence type="ECO:0000256" key="3">
    <source>
        <dbReference type="ARBA" id="ARBA00022525"/>
    </source>
</evidence>
<evidence type="ECO:0000256" key="2">
    <source>
        <dbReference type="ARBA" id="ARBA00010701"/>
    </source>
</evidence>
<dbReference type="Gene3D" id="3.40.50.1820">
    <property type="entry name" value="alpha/beta hydrolase"/>
    <property type="match status" value="1"/>
</dbReference>
<dbReference type="PANTHER" id="PTHR11610:SF190">
    <property type="entry name" value="VITELLOGENIN-3-LIKE PROTEIN"/>
    <property type="match status" value="1"/>
</dbReference>
<comment type="subcellular location">
    <subcellularLocation>
        <location evidence="1">Secreted</location>
    </subcellularLocation>
</comment>
<dbReference type="PANTHER" id="PTHR11610">
    <property type="entry name" value="LIPASE"/>
    <property type="match status" value="1"/>
</dbReference>
<dbReference type="InterPro" id="IPR013818">
    <property type="entry name" value="Lipase"/>
</dbReference>
<dbReference type="CDD" id="cd00707">
    <property type="entry name" value="Pancreat_lipase_like"/>
    <property type="match status" value="1"/>
</dbReference>
<protein>
    <recommendedName>
        <fullName evidence="6">Lipase domain-containing protein</fullName>
    </recommendedName>
</protein>
<dbReference type="Pfam" id="PF00151">
    <property type="entry name" value="Lipase"/>
    <property type="match status" value="1"/>
</dbReference>
<comment type="similarity">
    <text evidence="2 4">Belongs to the AB hydrolase superfamily. Lipase family.</text>
</comment>
<comment type="caution">
    <text evidence="7">The sequence shown here is derived from an EMBL/GenBank/DDBJ whole genome shotgun (WGS) entry which is preliminary data.</text>
</comment>
<dbReference type="SUPFAM" id="SSF53474">
    <property type="entry name" value="alpha/beta-Hydrolases"/>
    <property type="match status" value="1"/>
</dbReference>